<dbReference type="AlphaFoldDB" id="A0A106BR24"/>
<accession>A0A106BR24</accession>
<comment type="caution">
    <text evidence="2">The sequence shown here is derived from an EMBL/GenBank/DDBJ whole genome shotgun (WGS) entry which is preliminary data.</text>
</comment>
<dbReference type="InterPro" id="IPR036388">
    <property type="entry name" value="WH-like_DNA-bd_sf"/>
</dbReference>
<evidence type="ECO:0008006" key="4">
    <source>
        <dbReference type="Google" id="ProtNLM"/>
    </source>
</evidence>
<name>A0A106BR24_THIDE</name>
<dbReference type="InterPro" id="IPR036390">
    <property type="entry name" value="WH_DNA-bd_sf"/>
</dbReference>
<dbReference type="PATRIC" id="fig|36861.3.peg.796"/>
<organism evidence="2 3">
    <name type="scientific">Thiobacillus denitrificans</name>
    <dbReference type="NCBI Taxonomy" id="36861"/>
    <lineage>
        <taxon>Bacteria</taxon>
        <taxon>Pseudomonadati</taxon>
        <taxon>Pseudomonadota</taxon>
        <taxon>Betaproteobacteria</taxon>
        <taxon>Nitrosomonadales</taxon>
        <taxon>Thiobacillaceae</taxon>
        <taxon>Thiobacillus</taxon>
    </lineage>
</organism>
<evidence type="ECO:0000256" key="1">
    <source>
        <dbReference type="ARBA" id="ARBA00023125"/>
    </source>
</evidence>
<dbReference type="SUPFAM" id="SSF46785">
    <property type="entry name" value="Winged helix' DNA-binding domain"/>
    <property type="match status" value="1"/>
</dbReference>
<dbReference type="GO" id="GO:0003700">
    <property type="term" value="F:DNA-binding transcription factor activity"/>
    <property type="evidence" value="ECO:0007669"/>
    <property type="project" value="TreeGrafter"/>
</dbReference>
<dbReference type="NCBIfam" id="TIGR00738">
    <property type="entry name" value="rrf2_super"/>
    <property type="match status" value="1"/>
</dbReference>
<dbReference type="PANTHER" id="PTHR33221:SF4">
    <property type="entry name" value="HTH-TYPE TRANSCRIPTIONAL REPRESSOR NSRR"/>
    <property type="match status" value="1"/>
</dbReference>
<evidence type="ECO:0000313" key="2">
    <source>
        <dbReference type="EMBL" id="KVW97065.1"/>
    </source>
</evidence>
<dbReference type="InterPro" id="IPR000944">
    <property type="entry name" value="Tscrpt_reg_Rrf2"/>
</dbReference>
<keyword evidence="1" id="KW-0238">DNA-binding</keyword>
<dbReference type="GO" id="GO:0005829">
    <property type="term" value="C:cytosol"/>
    <property type="evidence" value="ECO:0007669"/>
    <property type="project" value="TreeGrafter"/>
</dbReference>
<evidence type="ECO:0000313" key="3">
    <source>
        <dbReference type="Proteomes" id="UP000064243"/>
    </source>
</evidence>
<protein>
    <recommendedName>
        <fullName evidence="4">BadM/Rrf2 family transcriptional regulator</fullName>
    </recommendedName>
</protein>
<dbReference type="PROSITE" id="PS01332">
    <property type="entry name" value="HTH_RRF2_1"/>
    <property type="match status" value="1"/>
</dbReference>
<dbReference type="PANTHER" id="PTHR33221">
    <property type="entry name" value="WINGED HELIX-TURN-HELIX TRANSCRIPTIONAL REGULATOR, RRF2 FAMILY"/>
    <property type="match status" value="1"/>
</dbReference>
<reference evidence="2 3" key="1">
    <citation type="journal article" date="2015" name="Appl. Environ. Microbiol.">
        <title>Aerobic and Anaerobic Thiosulfate Oxidation by a Cold-Adapted, Subglacial Chemoautotroph.</title>
        <authorList>
            <person name="Harrold Z.R."/>
            <person name="Skidmore M.L."/>
            <person name="Hamilton T.L."/>
            <person name="Desch L."/>
            <person name="Amada K."/>
            <person name="van Gelder W."/>
            <person name="Glover K."/>
            <person name="Roden E.E."/>
            <person name="Boyd E.S."/>
        </authorList>
    </citation>
    <scope>NUCLEOTIDE SEQUENCE [LARGE SCALE GENOMIC DNA]</scope>
    <source>
        <strain evidence="2 3">RG</strain>
    </source>
</reference>
<dbReference type="InterPro" id="IPR030489">
    <property type="entry name" value="TR_Rrf2-type_CS"/>
</dbReference>
<dbReference type="Pfam" id="PF02082">
    <property type="entry name" value="Rrf2"/>
    <property type="match status" value="1"/>
</dbReference>
<dbReference type="Gene3D" id="1.10.10.10">
    <property type="entry name" value="Winged helix-like DNA-binding domain superfamily/Winged helix DNA-binding domain"/>
    <property type="match status" value="1"/>
</dbReference>
<sequence>MRLTKHTDYAFRVLIYLASMPEDRISTVQEIAEKFDVSRSHIMKIVHKLAGAGLIHASRGQHGGIRLGQPKESIDLRSVIELMEATLAPVNCDDPVCIIKKNCALKNILFEGQRQFLEHVERYTLADLAEPTVSIVRLLNKSRRG</sequence>
<dbReference type="PROSITE" id="PS51197">
    <property type="entry name" value="HTH_RRF2_2"/>
    <property type="match status" value="1"/>
</dbReference>
<dbReference type="RefSeq" id="WP_059753588.1">
    <property type="nucleotide sequence ID" value="NZ_LDUG01000018.1"/>
</dbReference>
<gene>
    <name evidence="2" type="ORF">ABW22_06610</name>
</gene>
<dbReference type="EMBL" id="LDUG01000018">
    <property type="protein sequence ID" value="KVW97065.1"/>
    <property type="molecule type" value="Genomic_DNA"/>
</dbReference>
<proteinExistence type="predicted"/>
<keyword evidence="3" id="KW-1185">Reference proteome</keyword>
<dbReference type="GO" id="GO:0003677">
    <property type="term" value="F:DNA binding"/>
    <property type="evidence" value="ECO:0007669"/>
    <property type="project" value="UniProtKB-KW"/>
</dbReference>
<dbReference type="OrthoDB" id="9795923at2"/>
<dbReference type="Proteomes" id="UP000064243">
    <property type="component" value="Unassembled WGS sequence"/>
</dbReference>